<dbReference type="OrthoDB" id="6209341at2759"/>
<dbReference type="OMA" id="CTILICN"/>
<dbReference type="EnsemblMetazoa" id="G34383.1">
    <property type="protein sequence ID" value="G34383.1:cds"/>
    <property type="gene ID" value="G34383"/>
</dbReference>
<keyword evidence="4" id="KW-1185">Reference proteome</keyword>
<dbReference type="Proteomes" id="UP000005408">
    <property type="component" value="Unassembled WGS sequence"/>
</dbReference>
<evidence type="ECO:0000256" key="1">
    <source>
        <dbReference type="SAM" id="Phobius"/>
    </source>
</evidence>
<protein>
    <submittedName>
        <fullName evidence="3">Uncharacterized protein</fullName>
    </submittedName>
</protein>
<keyword evidence="1" id="KW-1133">Transmembrane helix</keyword>
<keyword evidence="1" id="KW-0812">Transmembrane</keyword>
<dbReference type="AlphaFoldDB" id="A0A8W8MNT6"/>
<keyword evidence="2" id="KW-0732">Signal</keyword>
<feature type="signal peptide" evidence="2">
    <location>
        <begin position="1"/>
        <end position="18"/>
    </location>
</feature>
<sequence>MDSHGIIVLLPFLVYTETSDTSECFDNQTGLYKCCQDYRNVSGKCEACIGSWGIECRNNCTIYHYGFGCRERCNCSYKHTCDPKQGCIDPFEAPSNITPNPDLDDFTIIEASLFVVCGFLISLLLCTILICNRKMRKQSKPKKTYAVKDGQEVIYNDIRDSQMVDNGSATSTRVCNLHPNLNGVITPVETKKPSNQARIPLTRSKTLDPEGYAHWYRGSDNYNHINFKSEKHLSSYSNVMTNSYDVFKSPRSSPETQINDNNCDENEQCKEDTFEEIERIVHPIRKNRSMVNRPYSSVKCNRTFKF</sequence>
<evidence type="ECO:0000313" key="3">
    <source>
        <dbReference type="EnsemblMetazoa" id="G34383.1:cds"/>
    </source>
</evidence>
<reference evidence="3" key="1">
    <citation type="submission" date="2022-08" db="UniProtKB">
        <authorList>
            <consortium name="EnsemblMetazoa"/>
        </authorList>
    </citation>
    <scope>IDENTIFICATION</scope>
    <source>
        <strain evidence="3">05x7-T-G4-1.051#20</strain>
    </source>
</reference>
<feature type="transmembrane region" description="Helical" evidence="1">
    <location>
        <begin position="111"/>
        <end position="132"/>
    </location>
</feature>
<keyword evidence="1" id="KW-0472">Membrane</keyword>
<accession>A0A8W8MNT6</accession>
<name>A0A8W8MNT6_MAGGI</name>
<organism evidence="3 4">
    <name type="scientific">Magallana gigas</name>
    <name type="common">Pacific oyster</name>
    <name type="synonym">Crassostrea gigas</name>
    <dbReference type="NCBI Taxonomy" id="29159"/>
    <lineage>
        <taxon>Eukaryota</taxon>
        <taxon>Metazoa</taxon>
        <taxon>Spiralia</taxon>
        <taxon>Lophotrochozoa</taxon>
        <taxon>Mollusca</taxon>
        <taxon>Bivalvia</taxon>
        <taxon>Autobranchia</taxon>
        <taxon>Pteriomorphia</taxon>
        <taxon>Ostreida</taxon>
        <taxon>Ostreoidea</taxon>
        <taxon>Ostreidae</taxon>
        <taxon>Magallana</taxon>
    </lineage>
</organism>
<feature type="chain" id="PRO_5036471550" evidence="2">
    <location>
        <begin position="19"/>
        <end position="306"/>
    </location>
</feature>
<evidence type="ECO:0000313" key="4">
    <source>
        <dbReference type="Proteomes" id="UP000005408"/>
    </source>
</evidence>
<proteinExistence type="predicted"/>
<evidence type="ECO:0000256" key="2">
    <source>
        <dbReference type="SAM" id="SignalP"/>
    </source>
</evidence>